<dbReference type="PANTHER" id="PTHR31912">
    <property type="entry name" value="IP13529P"/>
    <property type="match status" value="1"/>
</dbReference>
<dbReference type="AlphaFoldDB" id="A0AAW0BGQ3"/>
<protein>
    <submittedName>
        <fullName evidence="1">Uncharacterized protein</fullName>
    </submittedName>
</protein>
<dbReference type="EMBL" id="JAYKXP010000127">
    <property type="protein sequence ID" value="KAK7024292.1"/>
    <property type="molecule type" value="Genomic_DNA"/>
</dbReference>
<evidence type="ECO:0000313" key="1">
    <source>
        <dbReference type="EMBL" id="KAK7024292.1"/>
    </source>
</evidence>
<keyword evidence="2" id="KW-1185">Reference proteome</keyword>
<gene>
    <name evidence="1" type="ORF">VNI00_016416</name>
</gene>
<dbReference type="Proteomes" id="UP001383192">
    <property type="component" value="Unassembled WGS sequence"/>
</dbReference>
<sequence>MFNHVKTILWVMRECGTPNVPKYTQLRNLQKKLDSIFGLSPKPHVSSLGNNFHMSHPAQLLALDWGNPFVRKHLRLYPEVSEVISETWQAEKWLKEVDPNELSPMWADWSSAANRHRHFYVQELAQTHDGQLFIPIRWVTVKGIVHADAHSADIINGSLVINSELVSRIPAASLKHNALDLTSLFQFKLPLNPIRAIAKGRPVFRLRVIPWSDDVSGNRSKQYNAHTNVYVTNASLPHIKLCQEYFVRFCSTSTFASSSEQFVALQEDFQEDRWHEAYDCELEEEILFQIVPHYLPADNPQQSETASHIGGKGNQFCRRDMAGGSEVMRESNAGYGALYSVGEPRTCQETVGAIRDQLKLACRGNSDAVRDLATATGIKDKIAQHWIGILLEMSNDLLHKQTKDVTTRDSRLNSTLSKETRKGIVEEIKDIIAGELWEWLVTQPVNSIAHLPDNHSSRFDIRPGDHYNVLLATRGIDPHKDTPVEILHTWLLGAKKYVWYETSRLWAKDSEEEKLFAARLQSSWTDGLSIPPIRAQYLVKYKNNLIGKHLKVLQQLGIFHIHGICSPAWFNVWKASGELGAMLWHTEIHDMDVYLADLQVLIDNLLDTWAIVDPCRIMKKVKLHVLTHLPDDIRRFGLAVAFSTEVFECYNAVFRYCSILSNHLAPSRDIAVTIAGMERFKHMVSGGYWKNGQSGEYIQAGSRVRNFLKTNQELQRRLGWVNEETVQAGHVKRVPRNKRQPSTWHKALEALGLVGSESVTQVLKSRGTDVTWERCAFAVSRSKDICREGSWIFYKHGSETIAGRINAILSPEKAMPESALVIVTHFDILGSRDTYFGMPVLVRTNNHHCLSPKEILFGFNAQHDCVMGKCTVQISAKPVIQERVETLTYQKEIAHLDDDRFLLNMHALHNAHLIRLTLPRQLTAPVKLRELRTHFHLDRAAEAQKLGAAKRAETNAKGAATREKNKQAKLAAEALVQAECGTWNHQ</sequence>
<name>A0AAW0BGQ3_9AGAR</name>
<proteinExistence type="predicted"/>
<evidence type="ECO:0000313" key="2">
    <source>
        <dbReference type="Proteomes" id="UP001383192"/>
    </source>
</evidence>
<organism evidence="1 2">
    <name type="scientific">Paramarasmius palmivorus</name>
    <dbReference type="NCBI Taxonomy" id="297713"/>
    <lineage>
        <taxon>Eukaryota</taxon>
        <taxon>Fungi</taxon>
        <taxon>Dikarya</taxon>
        <taxon>Basidiomycota</taxon>
        <taxon>Agaricomycotina</taxon>
        <taxon>Agaricomycetes</taxon>
        <taxon>Agaricomycetidae</taxon>
        <taxon>Agaricales</taxon>
        <taxon>Marasmiineae</taxon>
        <taxon>Marasmiaceae</taxon>
        <taxon>Paramarasmius</taxon>
    </lineage>
</organism>
<reference evidence="1 2" key="1">
    <citation type="submission" date="2024-01" db="EMBL/GenBank/DDBJ databases">
        <title>A draft genome for a cacao thread blight-causing isolate of Paramarasmius palmivorus.</title>
        <authorList>
            <person name="Baruah I.K."/>
            <person name="Bukari Y."/>
            <person name="Amoako-Attah I."/>
            <person name="Meinhardt L.W."/>
            <person name="Bailey B.A."/>
            <person name="Cohen S.P."/>
        </authorList>
    </citation>
    <scope>NUCLEOTIDE SEQUENCE [LARGE SCALE GENOMIC DNA]</scope>
    <source>
        <strain evidence="1 2">GH-12</strain>
    </source>
</reference>
<comment type="caution">
    <text evidence="1">The sequence shown here is derived from an EMBL/GenBank/DDBJ whole genome shotgun (WGS) entry which is preliminary data.</text>
</comment>
<accession>A0AAW0BGQ3</accession>
<dbReference type="PANTHER" id="PTHR31912:SF34">
    <property type="entry name" value="NOTOCHORD-RELATED PROTEIN"/>
    <property type="match status" value="1"/>
</dbReference>